<dbReference type="EMBL" id="JAATJM010000002">
    <property type="protein sequence ID" value="NJC42435.1"/>
    <property type="molecule type" value="Genomic_DNA"/>
</dbReference>
<dbReference type="Pfam" id="PF21834">
    <property type="entry name" value="DUF6894"/>
    <property type="match status" value="1"/>
</dbReference>
<keyword evidence="3" id="KW-1185">Reference proteome</keyword>
<evidence type="ECO:0000313" key="2">
    <source>
        <dbReference type="EMBL" id="NJC42435.1"/>
    </source>
</evidence>
<accession>A0A7X5YM19</accession>
<gene>
    <name evidence="2" type="ORF">GGQ87_002730</name>
</gene>
<proteinExistence type="predicted"/>
<dbReference type="RefSeq" id="WP_168048646.1">
    <property type="nucleotide sequence ID" value="NZ_JAATJM010000002.1"/>
</dbReference>
<feature type="domain" description="DUF6894" evidence="1">
    <location>
        <begin position="14"/>
        <end position="70"/>
    </location>
</feature>
<protein>
    <submittedName>
        <fullName evidence="2">Putative secreted protein</fullName>
    </submittedName>
</protein>
<comment type="caution">
    <text evidence="2">The sequence shown here is derived from an EMBL/GenBank/DDBJ whole genome shotgun (WGS) entry which is preliminary data.</text>
</comment>
<organism evidence="2 3">
    <name type="scientific">Brevundimonas alba</name>
    <dbReference type="NCBI Taxonomy" id="74314"/>
    <lineage>
        <taxon>Bacteria</taxon>
        <taxon>Pseudomonadati</taxon>
        <taxon>Pseudomonadota</taxon>
        <taxon>Alphaproteobacteria</taxon>
        <taxon>Caulobacterales</taxon>
        <taxon>Caulobacteraceae</taxon>
        <taxon>Brevundimonas</taxon>
    </lineage>
</organism>
<evidence type="ECO:0000259" key="1">
    <source>
        <dbReference type="Pfam" id="PF21834"/>
    </source>
</evidence>
<evidence type="ECO:0000313" key="3">
    <source>
        <dbReference type="Proteomes" id="UP000587415"/>
    </source>
</evidence>
<dbReference type="InterPro" id="IPR054189">
    <property type="entry name" value="DUF6894"/>
</dbReference>
<sequence length="89" mass="9613">MPTFIFETDAGTKGPRSASVVLPDLRAAQIAAVKYLGELLSDDGDEFWKEEMVTMTVSDNRGLCLFRLDLSAVRSSSFPKSAVATRAGV</sequence>
<dbReference type="Proteomes" id="UP000587415">
    <property type="component" value="Unassembled WGS sequence"/>
</dbReference>
<name>A0A7X5YM19_9CAUL</name>
<dbReference type="AlphaFoldDB" id="A0A7X5YM19"/>
<reference evidence="2 3" key="1">
    <citation type="submission" date="2020-03" db="EMBL/GenBank/DDBJ databases">
        <title>Genomic Encyclopedia of Type Strains, Phase IV (KMG-IV): sequencing the most valuable type-strain genomes for metagenomic binning, comparative biology and taxonomic classification.</title>
        <authorList>
            <person name="Goeker M."/>
        </authorList>
    </citation>
    <scope>NUCLEOTIDE SEQUENCE [LARGE SCALE GENOMIC DNA]</scope>
    <source>
        <strain evidence="2 3">DSM 4736</strain>
    </source>
</reference>